<name>A0A2P5T0L3_9GAMM</name>
<proteinExistence type="inferred from homology"/>
<dbReference type="SUPFAM" id="SSF54211">
    <property type="entry name" value="Ribosomal protein S5 domain 2-like"/>
    <property type="match status" value="1"/>
</dbReference>
<evidence type="ECO:0000256" key="4">
    <source>
        <dbReference type="ARBA" id="ARBA00022679"/>
    </source>
</evidence>
<keyword evidence="5 10" id="KW-0547">Nucleotide-binding</keyword>
<dbReference type="GO" id="GO:0050515">
    <property type="term" value="F:4-(cytidine 5'-diphospho)-2-C-methyl-D-erythritol kinase activity"/>
    <property type="evidence" value="ECO:0007669"/>
    <property type="project" value="UniProtKB-UniRule"/>
</dbReference>
<dbReference type="AlphaFoldDB" id="A0A2P5T0L3"/>
<dbReference type="HAMAP" id="MF_00061">
    <property type="entry name" value="IspE"/>
    <property type="match status" value="1"/>
</dbReference>
<comment type="function">
    <text evidence="10">Catalyzes the phosphorylation of the position 2 hydroxy group of 4-diphosphocytidyl-2C-methyl-D-erythritol.</text>
</comment>
<evidence type="ECO:0000313" key="14">
    <source>
        <dbReference type="Proteomes" id="UP000296153"/>
    </source>
</evidence>
<evidence type="ECO:0000256" key="2">
    <source>
        <dbReference type="ARBA" id="ARBA00012052"/>
    </source>
</evidence>
<gene>
    <name evidence="10" type="primary">ispE</name>
    <name evidence="13" type="ORF">CRV12_00580</name>
</gene>
<evidence type="ECO:0000259" key="11">
    <source>
        <dbReference type="Pfam" id="PF00288"/>
    </source>
</evidence>
<comment type="pathway">
    <text evidence="10">Isoprenoid biosynthesis; isopentenyl diphosphate biosynthesis via DXP pathway; isopentenyl diphosphate from 1-deoxy-D-xylulose 5-phosphate: step 3/6.</text>
</comment>
<reference evidence="13 14" key="1">
    <citation type="journal article" date="2018" name="Genome Biol. Evol.">
        <title>Cladogenesis and Genomic Streamlining in Extracellular Endosymbionts of Tropical Stink Bugs.</title>
        <authorList>
            <person name="Otero-Bravo A."/>
            <person name="Goffredi S."/>
            <person name="Sabree Z.L."/>
        </authorList>
    </citation>
    <scope>NUCLEOTIDE SEQUENCE [LARGE SCALE GENOMIC DNA]</scope>
    <source>
        <strain evidence="13 14">SoEE</strain>
    </source>
</reference>
<dbReference type="InterPro" id="IPR036554">
    <property type="entry name" value="GHMP_kinase_C_sf"/>
</dbReference>
<keyword evidence="8 10" id="KW-0414">Isoprene biosynthesis</keyword>
<keyword evidence="7 10" id="KW-0067">ATP-binding</keyword>
<dbReference type="Pfam" id="PF00288">
    <property type="entry name" value="GHMP_kinases_N"/>
    <property type="match status" value="1"/>
</dbReference>
<dbReference type="PANTHER" id="PTHR43527">
    <property type="entry name" value="4-DIPHOSPHOCYTIDYL-2-C-METHYL-D-ERYTHRITOL KINASE, CHLOROPLASTIC"/>
    <property type="match status" value="1"/>
</dbReference>
<sequence>MIDIWPSPAKLNLFLYINNRRSDGYHNVQTIFQFLDYGDLLQIKINNSGNIELTTQFNDIPKENNLIIKAANLLKKTAKNILPLNAGAIIHINKKLPIGSGLGGGSSNAATILVALNYLWKIRLTINELAKLSLQLGADIPIFIYGLASFAQGKGEKIIPINFKEKWYLITYPNIKISTKEVFNYSNLTRNTKHRSLHTLLNLPFTNDCENIVRSNFNKVDEIINLLMKYAPTRLTGTGSCVFSEFDNKKNAYDTLNLLPKYATGFIAKGINISPLRQVLLMNNLLRN</sequence>
<dbReference type="Pfam" id="PF08544">
    <property type="entry name" value="GHMP_kinases_C"/>
    <property type="match status" value="1"/>
</dbReference>
<evidence type="ECO:0000256" key="10">
    <source>
        <dbReference type="HAMAP-Rule" id="MF_00061"/>
    </source>
</evidence>
<dbReference type="UniPathway" id="UPA00056">
    <property type="reaction ID" value="UER00094"/>
</dbReference>
<comment type="catalytic activity">
    <reaction evidence="10">
        <text>4-CDP-2-C-methyl-D-erythritol + ATP = 4-CDP-2-C-methyl-D-erythritol 2-phosphate + ADP + H(+)</text>
        <dbReference type="Rhea" id="RHEA:18437"/>
        <dbReference type="ChEBI" id="CHEBI:15378"/>
        <dbReference type="ChEBI" id="CHEBI:30616"/>
        <dbReference type="ChEBI" id="CHEBI:57823"/>
        <dbReference type="ChEBI" id="CHEBI:57919"/>
        <dbReference type="ChEBI" id="CHEBI:456216"/>
        <dbReference type="EC" id="2.7.1.148"/>
    </reaction>
</comment>
<dbReference type="SUPFAM" id="SSF55060">
    <property type="entry name" value="GHMP Kinase, C-terminal domain"/>
    <property type="match status" value="1"/>
</dbReference>
<comment type="caution">
    <text evidence="13">The sequence shown here is derived from an EMBL/GenBank/DDBJ whole genome shotgun (WGS) entry which is preliminary data.</text>
</comment>
<dbReference type="PANTHER" id="PTHR43527:SF2">
    <property type="entry name" value="4-DIPHOSPHOCYTIDYL-2-C-METHYL-D-ERYTHRITOL KINASE, CHLOROPLASTIC"/>
    <property type="match status" value="1"/>
</dbReference>
<evidence type="ECO:0000259" key="12">
    <source>
        <dbReference type="Pfam" id="PF08544"/>
    </source>
</evidence>
<evidence type="ECO:0000256" key="6">
    <source>
        <dbReference type="ARBA" id="ARBA00022777"/>
    </source>
</evidence>
<feature type="binding site" evidence="10">
    <location>
        <begin position="97"/>
        <end position="107"/>
    </location>
    <ligand>
        <name>ATP</name>
        <dbReference type="ChEBI" id="CHEBI:30616"/>
    </ligand>
</feature>
<dbReference type="GO" id="GO:0005524">
    <property type="term" value="F:ATP binding"/>
    <property type="evidence" value="ECO:0007669"/>
    <property type="project" value="UniProtKB-UniRule"/>
</dbReference>
<evidence type="ECO:0000256" key="9">
    <source>
        <dbReference type="ARBA" id="ARBA00032554"/>
    </source>
</evidence>
<feature type="domain" description="GHMP kinase N-terminal" evidence="11">
    <location>
        <begin position="65"/>
        <end position="146"/>
    </location>
</feature>
<evidence type="ECO:0000256" key="1">
    <source>
        <dbReference type="ARBA" id="ARBA00009684"/>
    </source>
</evidence>
<evidence type="ECO:0000256" key="7">
    <source>
        <dbReference type="ARBA" id="ARBA00022840"/>
    </source>
</evidence>
<dbReference type="RefSeq" id="WP_136130731.1">
    <property type="nucleotide sequence ID" value="NZ_PDKT01000001.1"/>
</dbReference>
<dbReference type="InterPro" id="IPR013750">
    <property type="entry name" value="GHMP_kinase_C_dom"/>
</dbReference>
<dbReference type="Gene3D" id="3.30.230.10">
    <property type="match status" value="1"/>
</dbReference>
<organism evidence="13 14">
    <name type="scientific">Candidatus Pantoea edessiphila</name>
    <dbReference type="NCBI Taxonomy" id="2044610"/>
    <lineage>
        <taxon>Bacteria</taxon>
        <taxon>Pseudomonadati</taxon>
        <taxon>Pseudomonadota</taxon>
        <taxon>Gammaproteobacteria</taxon>
        <taxon>Enterobacterales</taxon>
        <taxon>Erwiniaceae</taxon>
        <taxon>Pantoea</taxon>
    </lineage>
</organism>
<feature type="active site" evidence="10">
    <location>
        <position position="10"/>
    </location>
</feature>
<feature type="active site" evidence="10">
    <location>
        <position position="139"/>
    </location>
</feature>
<dbReference type="Proteomes" id="UP000296153">
    <property type="component" value="Unassembled WGS sequence"/>
</dbReference>
<dbReference type="GO" id="GO:0016114">
    <property type="term" value="P:terpenoid biosynthetic process"/>
    <property type="evidence" value="ECO:0007669"/>
    <property type="project" value="UniProtKB-UniRule"/>
</dbReference>
<evidence type="ECO:0000256" key="3">
    <source>
        <dbReference type="ARBA" id="ARBA00017473"/>
    </source>
</evidence>
<dbReference type="InterPro" id="IPR006204">
    <property type="entry name" value="GHMP_kinase_N_dom"/>
</dbReference>
<dbReference type="EMBL" id="PDKT01000001">
    <property type="protein sequence ID" value="PPI88121.1"/>
    <property type="molecule type" value="Genomic_DNA"/>
</dbReference>
<evidence type="ECO:0000313" key="13">
    <source>
        <dbReference type="EMBL" id="PPI88121.1"/>
    </source>
</evidence>
<keyword evidence="4 10" id="KW-0808">Transferase</keyword>
<dbReference type="NCBIfam" id="TIGR00154">
    <property type="entry name" value="ispE"/>
    <property type="match status" value="1"/>
</dbReference>
<dbReference type="EC" id="2.7.1.148" evidence="2 10"/>
<dbReference type="PIRSF" id="PIRSF010376">
    <property type="entry name" value="IspE"/>
    <property type="match status" value="1"/>
</dbReference>
<comment type="similarity">
    <text evidence="1 10">Belongs to the GHMP kinase family. IspE subfamily.</text>
</comment>
<feature type="domain" description="GHMP kinase C-terminal" evidence="12">
    <location>
        <begin position="195"/>
        <end position="253"/>
    </location>
</feature>
<comment type="subunit">
    <text evidence="10">Homodimer.</text>
</comment>
<dbReference type="InterPro" id="IPR020568">
    <property type="entry name" value="Ribosomal_Su5_D2-typ_SF"/>
</dbReference>
<dbReference type="GO" id="GO:0019288">
    <property type="term" value="P:isopentenyl diphosphate biosynthetic process, methylerythritol 4-phosphate pathway"/>
    <property type="evidence" value="ECO:0007669"/>
    <property type="project" value="UniProtKB-UniRule"/>
</dbReference>
<evidence type="ECO:0000256" key="5">
    <source>
        <dbReference type="ARBA" id="ARBA00022741"/>
    </source>
</evidence>
<keyword evidence="6 10" id="KW-0418">Kinase</keyword>
<evidence type="ECO:0000256" key="8">
    <source>
        <dbReference type="ARBA" id="ARBA00023229"/>
    </source>
</evidence>
<dbReference type="Gene3D" id="3.30.70.890">
    <property type="entry name" value="GHMP kinase, C-terminal domain"/>
    <property type="match status" value="1"/>
</dbReference>
<accession>A0A2P5T0L3</accession>
<protein>
    <recommendedName>
        <fullName evidence="3 10">4-diphosphocytidyl-2-C-methyl-D-erythritol kinase</fullName>
        <shortName evidence="10">CMK</shortName>
        <ecNumber evidence="2 10">2.7.1.148</ecNumber>
    </recommendedName>
    <alternativeName>
        <fullName evidence="9 10">4-(cytidine-5'-diphospho)-2-C-methyl-D-erythritol kinase</fullName>
    </alternativeName>
</protein>
<dbReference type="InterPro" id="IPR014721">
    <property type="entry name" value="Ribsml_uS5_D2-typ_fold_subgr"/>
</dbReference>
<dbReference type="OrthoDB" id="9809438at2"/>
<dbReference type="InterPro" id="IPR004424">
    <property type="entry name" value="IspE"/>
</dbReference>